<organism evidence="2 3">
    <name type="scientific">Bradyrhizobium vignae</name>
    <dbReference type="NCBI Taxonomy" id="1549949"/>
    <lineage>
        <taxon>Bacteria</taxon>
        <taxon>Pseudomonadati</taxon>
        <taxon>Pseudomonadota</taxon>
        <taxon>Alphaproteobacteria</taxon>
        <taxon>Hyphomicrobiales</taxon>
        <taxon>Nitrobacteraceae</taxon>
        <taxon>Bradyrhizobium</taxon>
    </lineage>
</organism>
<dbReference type="Proteomes" id="UP000246085">
    <property type="component" value="Chromosome BRAD3257"/>
</dbReference>
<dbReference type="KEGG" id="bvz:BRAD3257_2092"/>
<evidence type="ECO:0000313" key="2">
    <source>
        <dbReference type="EMBL" id="SPP93182.1"/>
    </source>
</evidence>
<dbReference type="EMBL" id="LS398110">
    <property type="protein sequence ID" value="SPP93182.1"/>
    <property type="molecule type" value="Genomic_DNA"/>
</dbReference>
<evidence type="ECO:0000313" key="3">
    <source>
        <dbReference type="Proteomes" id="UP000246085"/>
    </source>
</evidence>
<reference evidence="2 3" key="1">
    <citation type="submission" date="2018-03" db="EMBL/GenBank/DDBJ databases">
        <authorList>
            <person name="Gully D."/>
        </authorList>
    </citation>
    <scope>NUCLEOTIDE SEQUENCE [LARGE SCALE GENOMIC DNA]</scope>
    <source>
        <strain evidence="2">ORS3257</strain>
    </source>
</reference>
<dbReference type="AlphaFoldDB" id="A0A2U3PVJ8"/>
<evidence type="ECO:0000256" key="1">
    <source>
        <dbReference type="SAM" id="MobiDB-lite"/>
    </source>
</evidence>
<feature type="region of interest" description="Disordered" evidence="1">
    <location>
        <begin position="82"/>
        <end position="109"/>
    </location>
</feature>
<proteinExistence type="predicted"/>
<accession>A0A2U3PVJ8</accession>
<name>A0A2U3PVJ8_9BRAD</name>
<protein>
    <submittedName>
        <fullName evidence="2">Uncharacterized protein</fullName>
    </submittedName>
</protein>
<gene>
    <name evidence="2" type="ORF">BRAD3257_2092</name>
</gene>
<sequence length="109" mass="12047">MPRSSRNYTPTHVDGRPLKITFGEMHEMGVRGVLLYCADYRCSHSLALNADCWPDGMRLSDLEPRFVCVACGRRGADVRPDFKSGTPPLSLARARSEPHMPAATREGTA</sequence>